<dbReference type="GO" id="GO:0000447">
    <property type="term" value="P:endonucleolytic cleavage in ITS1 to separate SSU-rRNA from 5.8S rRNA and LSU-rRNA from tricistronic rRNA transcript (SSU-rRNA, 5.8S rRNA, LSU-rRNA)"/>
    <property type="evidence" value="ECO:0007669"/>
    <property type="project" value="TreeGrafter"/>
</dbReference>
<dbReference type="EMBL" id="VXAS01001771">
    <property type="protein sequence ID" value="NXL13761.1"/>
    <property type="molecule type" value="Genomic_DNA"/>
</dbReference>
<organism evidence="2 3">
    <name type="scientific">Setophaga kirtlandii</name>
    <name type="common">Kirtland's warbler</name>
    <name type="synonym">Dendroica kirtlandii</name>
    <dbReference type="NCBI Taxonomy" id="298831"/>
    <lineage>
        <taxon>Eukaryota</taxon>
        <taxon>Metazoa</taxon>
        <taxon>Chordata</taxon>
        <taxon>Craniata</taxon>
        <taxon>Vertebrata</taxon>
        <taxon>Euteleostomi</taxon>
        <taxon>Archelosauria</taxon>
        <taxon>Archosauria</taxon>
        <taxon>Dinosauria</taxon>
        <taxon>Saurischia</taxon>
        <taxon>Theropoda</taxon>
        <taxon>Coelurosauria</taxon>
        <taxon>Aves</taxon>
        <taxon>Neognathae</taxon>
        <taxon>Neoaves</taxon>
        <taxon>Telluraves</taxon>
        <taxon>Australaves</taxon>
        <taxon>Passeriformes</taxon>
        <taxon>Passeroidea</taxon>
        <taxon>Parulidae</taxon>
        <taxon>Setophaga</taxon>
    </lineage>
</organism>
<dbReference type="InterPro" id="IPR001313">
    <property type="entry name" value="Pumilio_RNA-bd_rpt"/>
</dbReference>
<dbReference type="InterPro" id="IPR040000">
    <property type="entry name" value="NOP9"/>
</dbReference>
<keyword evidence="1" id="KW-0677">Repeat</keyword>
<dbReference type="Proteomes" id="UP000550059">
    <property type="component" value="Unassembled WGS sequence"/>
</dbReference>
<dbReference type="PANTHER" id="PTHR13102:SF0">
    <property type="entry name" value="NUCLEOLAR PROTEIN 9"/>
    <property type="match status" value="1"/>
</dbReference>
<protein>
    <submittedName>
        <fullName evidence="2">NOP9 protein</fullName>
    </submittedName>
</protein>
<gene>
    <name evidence="2" type="primary">Nop9</name>
    <name evidence="2" type="ORF">SETKIR_R05940</name>
</gene>
<dbReference type="GO" id="GO:0000480">
    <property type="term" value="P:endonucleolytic cleavage in 5'-ETS of tricistronic rRNA transcript (SSU-rRNA, 5.8S rRNA, LSU-rRNA)"/>
    <property type="evidence" value="ECO:0007669"/>
    <property type="project" value="TreeGrafter"/>
</dbReference>
<evidence type="ECO:0000313" key="3">
    <source>
        <dbReference type="Proteomes" id="UP000550059"/>
    </source>
</evidence>
<dbReference type="GO" id="GO:0000056">
    <property type="term" value="P:ribosomal small subunit export from nucleus"/>
    <property type="evidence" value="ECO:0007669"/>
    <property type="project" value="TreeGrafter"/>
</dbReference>
<name>A0A7L0Q7P6_SETKR</name>
<sequence length="198" mass="21546">SPALLSPACASLCLQGALRALHRSQSPSCSRFCRALIGCLSQDSPTHDQSPLLTSLQDPERSRLLEAAMTVLDPPGLRELFRGHLRGHLRGVASHRVANHGLQRLLDHAPEDVVSEVLSELGPALEEPLAQGHPGVILALLGAAQRHPRLQGEALRCLFQVGHAPFAARPRPLCYKPHPLSVKPHPLLNKLRLSRVRL</sequence>
<keyword evidence="3" id="KW-1185">Reference proteome</keyword>
<dbReference type="GO" id="GO:0005730">
    <property type="term" value="C:nucleolus"/>
    <property type="evidence" value="ECO:0007669"/>
    <property type="project" value="TreeGrafter"/>
</dbReference>
<feature type="non-terminal residue" evidence="2">
    <location>
        <position position="1"/>
    </location>
</feature>
<dbReference type="AlphaFoldDB" id="A0A7L0Q7P6"/>
<proteinExistence type="predicted"/>
<evidence type="ECO:0000256" key="1">
    <source>
        <dbReference type="ARBA" id="ARBA00022737"/>
    </source>
</evidence>
<dbReference type="Pfam" id="PF22493">
    <property type="entry name" value="PUF_NOP9"/>
    <property type="match status" value="1"/>
</dbReference>
<dbReference type="InterPro" id="IPR011989">
    <property type="entry name" value="ARM-like"/>
</dbReference>
<reference evidence="2 3" key="1">
    <citation type="submission" date="2019-09" db="EMBL/GenBank/DDBJ databases">
        <title>Bird 10,000 Genomes (B10K) Project - Family phase.</title>
        <authorList>
            <person name="Zhang G."/>
        </authorList>
    </citation>
    <scope>NUCLEOTIDE SEQUENCE [LARGE SCALE GENOMIC DNA]</scope>
    <source>
        <strain evidence="2">B10K-DU-001-45</strain>
        <tissue evidence="2">Muscle</tissue>
    </source>
</reference>
<dbReference type="SUPFAM" id="SSF48371">
    <property type="entry name" value="ARM repeat"/>
    <property type="match status" value="1"/>
</dbReference>
<evidence type="ECO:0000313" key="2">
    <source>
        <dbReference type="EMBL" id="NXL13761.1"/>
    </source>
</evidence>
<dbReference type="Gene3D" id="1.25.10.10">
    <property type="entry name" value="Leucine-rich Repeat Variant"/>
    <property type="match status" value="1"/>
</dbReference>
<dbReference type="GO" id="GO:0000472">
    <property type="term" value="P:endonucleolytic cleavage to generate mature 5'-end of SSU-rRNA from (SSU-rRNA, 5.8S rRNA, LSU-rRNA)"/>
    <property type="evidence" value="ECO:0007669"/>
    <property type="project" value="TreeGrafter"/>
</dbReference>
<dbReference type="GO" id="GO:0030686">
    <property type="term" value="C:90S preribosome"/>
    <property type="evidence" value="ECO:0007669"/>
    <property type="project" value="TreeGrafter"/>
</dbReference>
<comment type="caution">
    <text evidence="2">The sequence shown here is derived from an EMBL/GenBank/DDBJ whole genome shotgun (WGS) entry which is preliminary data.</text>
</comment>
<feature type="non-terminal residue" evidence="2">
    <location>
        <position position="198"/>
    </location>
</feature>
<dbReference type="GO" id="GO:0003723">
    <property type="term" value="F:RNA binding"/>
    <property type="evidence" value="ECO:0007669"/>
    <property type="project" value="InterPro"/>
</dbReference>
<dbReference type="PANTHER" id="PTHR13102">
    <property type="entry name" value="NUCLEOLAR PROTEIN 9"/>
    <property type="match status" value="1"/>
</dbReference>
<dbReference type="GO" id="GO:0030688">
    <property type="term" value="C:preribosome, small subunit precursor"/>
    <property type="evidence" value="ECO:0007669"/>
    <property type="project" value="TreeGrafter"/>
</dbReference>
<dbReference type="InterPro" id="IPR016024">
    <property type="entry name" value="ARM-type_fold"/>
</dbReference>
<accession>A0A7L0Q7P6</accession>